<feature type="domain" description="RNA polymerase sigma-70 region 2" evidence="5">
    <location>
        <begin position="13"/>
        <end position="79"/>
    </location>
</feature>
<dbReference type="NCBIfam" id="TIGR02937">
    <property type="entry name" value="sigma70-ECF"/>
    <property type="match status" value="1"/>
</dbReference>
<proteinExistence type="predicted"/>
<keyword evidence="1" id="KW-0805">Transcription regulation</keyword>
<dbReference type="InterPro" id="IPR039425">
    <property type="entry name" value="RNA_pol_sigma-70-like"/>
</dbReference>
<evidence type="ECO:0000313" key="8">
    <source>
        <dbReference type="Proteomes" id="UP000694308"/>
    </source>
</evidence>
<evidence type="ECO:0000259" key="6">
    <source>
        <dbReference type="Pfam" id="PF04545"/>
    </source>
</evidence>
<dbReference type="EMBL" id="JAEEGC010000025">
    <property type="protein sequence ID" value="MBV7272454.1"/>
    <property type="molecule type" value="Genomic_DNA"/>
</dbReference>
<protein>
    <submittedName>
        <fullName evidence="7">RNA polymerase sigma factor</fullName>
    </submittedName>
</protein>
<keyword evidence="2" id="KW-0731">Sigma factor</keyword>
<comment type="caution">
    <text evidence="7">The sequence shown here is derived from an EMBL/GenBank/DDBJ whole genome shotgun (WGS) entry which is preliminary data.</text>
</comment>
<sequence>MNEFSHSDNLENIYEYYFPRVYNYVFYRILSKEQTEDIVSDIFLKVAENVFRFDAKKANFNTWIFTIVRNTLIDYYRLRKIHISIDDEENNVDPSIDFEEQCKLIEDEMLKELYKALTKIDNRTRLIIVLKHFEGLTNREISKRMDINESTVSSIYIRGLKKLREIIAA</sequence>
<evidence type="ECO:0000256" key="4">
    <source>
        <dbReference type="ARBA" id="ARBA00023163"/>
    </source>
</evidence>
<evidence type="ECO:0000256" key="2">
    <source>
        <dbReference type="ARBA" id="ARBA00023082"/>
    </source>
</evidence>
<dbReference type="InterPro" id="IPR007630">
    <property type="entry name" value="RNA_pol_sigma70_r4"/>
</dbReference>
<keyword evidence="8" id="KW-1185">Reference proteome</keyword>
<organism evidence="7 8">
    <name type="scientific">Clostridium thailandense</name>
    <dbReference type="NCBI Taxonomy" id="2794346"/>
    <lineage>
        <taxon>Bacteria</taxon>
        <taxon>Bacillati</taxon>
        <taxon>Bacillota</taxon>
        <taxon>Clostridia</taxon>
        <taxon>Eubacteriales</taxon>
        <taxon>Clostridiaceae</taxon>
        <taxon>Clostridium</taxon>
    </lineage>
</organism>
<dbReference type="RefSeq" id="WP_218319489.1">
    <property type="nucleotide sequence ID" value="NZ_JAEEGC010000025.1"/>
</dbReference>
<evidence type="ECO:0000313" key="7">
    <source>
        <dbReference type="EMBL" id="MBV7272454.1"/>
    </source>
</evidence>
<feature type="domain" description="RNA polymerase sigma-70 region 4" evidence="6">
    <location>
        <begin position="116"/>
        <end position="165"/>
    </location>
</feature>
<reference evidence="7" key="1">
    <citation type="submission" date="2020-12" db="EMBL/GenBank/DDBJ databases">
        <title>Clostridium thailandense sp. nov., a novel acetogenic bacterium isolated from peat land soil in Thailand.</title>
        <authorList>
            <person name="Chaikitkaew S."/>
            <person name="Birkeland N.K."/>
        </authorList>
    </citation>
    <scope>NUCLEOTIDE SEQUENCE</scope>
    <source>
        <strain evidence="7">PL3</strain>
    </source>
</reference>
<accession>A0A949TGN3</accession>
<evidence type="ECO:0000259" key="5">
    <source>
        <dbReference type="Pfam" id="PF04542"/>
    </source>
</evidence>
<evidence type="ECO:0000256" key="1">
    <source>
        <dbReference type="ARBA" id="ARBA00023015"/>
    </source>
</evidence>
<dbReference type="GO" id="GO:0016987">
    <property type="term" value="F:sigma factor activity"/>
    <property type="evidence" value="ECO:0007669"/>
    <property type="project" value="UniProtKB-KW"/>
</dbReference>
<dbReference type="GO" id="GO:0003677">
    <property type="term" value="F:DNA binding"/>
    <property type="evidence" value="ECO:0007669"/>
    <property type="project" value="UniProtKB-KW"/>
</dbReference>
<dbReference type="CDD" id="cd06171">
    <property type="entry name" value="Sigma70_r4"/>
    <property type="match status" value="1"/>
</dbReference>
<evidence type="ECO:0000256" key="3">
    <source>
        <dbReference type="ARBA" id="ARBA00023125"/>
    </source>
</evidence>
<keyword evidence="4" id="KW-0804">Transcription</keyword>
<dbReference type="Pfam" id="PF04542">
    <property type="entry name" value="Sigma70_r2"/>
    <property type="match status" value="1"/>
</dbReference>
<dbReference type="Proteomes" id="UP000694308">
    <property type="component" value="Unassembled WGS sequence"/>
</dbReference>
<dbReference type="PANTHER" id="PTHR43133">
    <property type="entry name" value="RNA POLYMERASE ECF-TYPE SIGMA FACTO"/>
    <property type="match status" value="1"/>
</dbReference>
<dbReference type="InterPro" id="IPR007627">
    <property type="entry name" value="RNA_pol_sigma70_r2"/>
</dbReference>
<dbReference type="AlphaFoldDB" id="A0A949TGN3"/>
<dbReference type="PANTHER" id="PTHR43133:SF8">
    <property type="entry name" value="RNA POLYMERASE SIGMA FACTOR HI_1459-RELATED"/>
    <property type="match status" value="1"/>
</dbReference>
<dbReference type="Pfam" id="PF04545">
    <property type="entry name" value="Sigma70_r4"/>
    <property type="match status" value="1"/>
</dbReference>
<keyword evidence="3" id="KW-0238">DNA-binding</keyword>
<dbReference type="InterPro" id="IPR014284">
    <property type="entry name" value="RNA_pol_sigma-70_dom"/>
</dbReference>
<name>A0A949TGN3_9CLOT</name>
<dbReference type="GO" id="GO:0006352">
    <property type="term" value="P:DNA-templated transcription initiation"/>
    <property type="evidence" value="ECO:0007669"/>
    <property type="project" value="InterPro"/>
</dbReference>
<gene>
    <name evidence="7" type="ORF">I6U48_05930</name>
</gene>